<protein>
    <submittedName>
        <fullName evidence="1">Cob(I)yrinic acid a,c-diamide adenosyltransferase</fullName>
    </submittedName>
</protein>
<dbReference type="Gene3D" id="3.40.50.300">
    <property type="entry name" value="P-loop containing nucleotide triphosphate hydrolases"/>
    <property type="match status" value="1"/>
</dbReference>
<dbReference type="GO" id="GO:0005524">
    <property type="term" value="F:ATP binding"/>
    <property type="evidence" value="ECO:0007669"/>
    <property type="project" value="InterPro"/>
</dbReference>
<dbReference type="SUPFAM" id="SSF52540">
    <property type="entry name" value="P-loop containing nucleoside triphosphate hydrolases"/>
    <property type="match status" value="1"/>
</dbReference>
<evidence type="ECO:0000313" key="2">
    <source>
        <dbReference type="Proteomes" id="UP000230131"/>
    </source>
</evidence>
<dbReference type="Proteomes" id="UP000230131">
    <property type="component" value="Unassembled WGS sequence"/>
</dbReference>
<organism evidence="1 2">
    <name type="scientific">Candidatus Wolfebacteria bacterium CG03_land_8_20_14_0_80_36_15</name>
    <dbReference type="NCBI Taxonomy" id="1975067"/>
    <lineage>
        <taxon>Bacteria</taxon>
        <taxon>Candidatus Wolfeibacteriota</taxon>
    </lineage>
</organism>
<reference evidence="2" key="1">
    <citation type="submission" date="2017-09" db="EMBL/GenBank/DDBJ databases">
        <title>Depth-based differentiation of microbial function through sediment-hosted aquifers and enrichment of novel symbionts in the deep terrestrial subsurface.</title>
        <authorList>
            <person name="Probst A.J."/>
            <person name="Ladd B."/>
            <person name="Jarett J.K."/>
            <person name="Geller-Mcgrath D.E."/>
            <person name="Sieber C.M.K."/>
            <person name="Emerson J.B."/>
            <person name="Anantharaman K."/>
            <person name="Thomas B.C."/>
            <person name="Malmstrom R."/>
            <person name="Stieglmeier M."/>
            <person name="Klingl A."/>
            <person name="Woyke T."/>
            <person name="Ryan C.M."/>
            <person name="Banfield J.F."/>
        </authorList>
    </citation>
    <scope>NUCLEOTIDE SEQUENCE [LARGE SCALE GENOMIC DNA]</scope>
</reference>
<dbReference type="PANTHER" id="PTHR46638">
    <property type="entry name" value="CORRINOID ADENOSYLTRANSFERASE"/>
    <property type="match status" value="1"/>
</dbReference>
<name>A0A2M7B7Y6_9BACT</name>
<dbReference type="PIRSF" id="PIRSF015617">
    <property type="entry name" value="Adensltrnsf_CobA"/>
    <property type="match status" value="1"/>
</dbReference>
<evidence type="ECO:0000313" key="1">
    <source>
        <dbReference type="EMBL" id="PIU99226.1"/>
    </source>
</evidence>
<sequence>MIFVFTGNGKGKTTSAIGMGMRAAGAGKKVLMLQFLKTGSSENKTIKKTKNFDIKSFGREGFFLPQSKLGKKPELKEKGIKPLSEKDLKLFQKGFDLAKKAANSGKYQLLILDEIIIGLKFGLIKKKEIMDFLERYGEKLDIVLTGRYCSEEIIRIADLVTEMKEIKHPYQGKVKARKGIEY</sequence>
<dbReference type="InterPro" id="IPR003724">
    <property type="entry name" value="CblAdoTrfase_CobA"/>
</dbReference>
<gene>
    <name evidence="1" type="ORF">COS59_00875</name>
</gene>
<dbReference type="EMBL" id="PEVH01000027">
    <property type="protein sequence ID" value="PIU99226.1"/>
    <property type="molecule type" value="Genomic_DNA"/>
</dbReference>
<dbReference type="InterPro" id="IPR027417">
    <property type="entry name" value="P-loop_NTPase"/>
</dbReference>
<dbReference type="GO" id="GO:0009236">
    <property type="term" value="P:cobalamin biosynthetic process"/>
    <property type="evidence" value="ECO:0007669"/>
    <property type="project" value="InterPro"/>
</dbReference>
<proteinExistence type="predicted"/>
<dbReference type="AlphaFoldDB" id="A0A2M7B7Y6"/>
<dbReference type="Pfam" id="PF02572">
    <property type="entry name" value="CobA_CobO_BtuR"/>
    <property type="match status" value="1"/>
</dbReference>
<keyword evidence="1" id="KW-0808">Transferase</keyword>
<comment type="caution">
    <text evidence="1">The sequence shown here is derived from an EMBL/GenBank/DDBJ whole genome shotgun (WGS) entry which is preliminary data.</text>
</comment>
<accession>A0A2M7B7Y6</accession>
<dbReference type="GO" id="GO:0008817">
    <property type="term" value="F:corrinoid adenosyltransferase activity"/>
    <property type="evidence" value="ECO:0007669"/>
    <property type="project" value="InterPro"/>
</dbReference>
<dbReference type="PANTHER" id="PTHR46638:SF1">
    <property type="entry name" value="CORRINOID ADENOSYLTRANSFERASE"/>
    <property type="match status" value="1"/>
</dbReference>